<comment type="caution">
    <text evidence="3">The sequence shown here is derived from an EMBL/GenBank/DDBJ whole genome shotgun (WGS) entry which is preliminary data.</text>
</comment>
<organism evidence="3 4">
    <name type="scientific">Staphylococcus auricularis</name>
    <dbReference type="NCBI Taxonomy" id="29379"/>
    <lineage>
        <taxon>Bacteria</taxon>
        <taxon>Bacillati</taxon>
        <taxon>Bacillota</taxon>
        <taxon>Bacilli</taxon>
        <taxon>Bacillales</taxon>
        <taxon>Staphylococcaceae</taxon>
        <taxon>Staphylococcus</taxon>
    </lineage>
</organism>
<dbReference type="Proteomes" id="UP000242470">
    <property type="component" value="Unassembled WGS sequence"/>
</dbReference>
<dbReference type="PIRSF" id="PIRSF032442">
    <property type="entry name" value="UCP032442"/>
    <property type="match status" value="1"/>
</dbReference>
<dbReference type="InterPro" id="IPR016997">
    <property type="entry name" value="UCP032442"/>
</dbReference>
<dbReference type="InterPro" id="IPR039564">
    <property type="entry name" value="Peptidase_C39-like"/>
</dbReference>
<dbReference type="Proteomes" id="UP001171687">
    <property type="component" value="Unassembled WGS sequence"/>
</dbReference>
<proteinExistence type="predicted"/>
<dbReference type="Pfam" id="PF13529">
    <property type="entry name" value="Peptidase_C39_2"/>
    <property type="match status" value="1"/>
</dbReference>
<evidence type="ECO:0000313" key="2">
    <source>
        <dbReference type="EMBL" id="MDN4533642.1"/>
    </source>
</evidence>
<feature type="domain" description="Peptidase C39-like" evidence="1">
    <location>
        <begin position="7"/>
        <end position="158"/>
    </location>
</feature>
<reference evidence="2" key="2">
    <citation type="submission" date="2023-07" db="EMBL/GenBank/DDBJ databases">
        <title>Evaluation of the beneficial properties of pineapple isolates.</title>
        <authorList>
            <person name="Adefiranye O."/>
        </authorList>
    </citation>
    <scope>NUCLEOTIDE SEQUENCE</scope>
    <source>
        <strain evidence="2">PAPLE_T1</strain>
    </source>
</reference>
<dbReference type="GeneID" id="64981440"/>
<dbReference type="PROSITE" id="PS51257">
    <property type="entry name" value="PROKAR_LIPOPROTEIN"/>
    <property type="match status" value="1"/>
</dbReference>
<reference evidence="3 4" key="1">
    <citation type="submission" date="2017-08" db="EMBL/GenBank/DDBJ databases">
        <title>Draft genome sequences of 64 type strains of genus Staph aureus.</title>
        <authorList>
            <person name="Cole K."/>
            <person name="Golubchik T."/>
            <person name="Russell J."/>
            <person name="Foster D."/>
            <person name="Llewelyn M."/>
            <person name="Wilson D."/>
            <person name="Crook D."/>
            <person name="Paul J."/>
        </authorList>
    </citation>
    <scope>NUCLEOTIDE SEQUENCE [LARGE SCALE GENOMIC DNA]</scope>
    <source>
        <strain evidence="3 4">NCTC 12101</strain>
    </source>
</reference>
<sequence length="207" mass="23752">MRAIQLPVKPISQLFPIPMLMGCEGVSAAMILQYNHIDVKATKIMKHWPKHPNNPRKGYVGHQSIIKLGHHQTIFPTAFVPYLKRFTPQVKDSSGTSLTELEDVLKQGQPVVIYPTSRAKRPVKQRFKIDHHQEQLVSNIHITVLTGFDDTYYYYVDPLWAQLCDQLHVPAIFPGRLQRNRIPKAQLQRSFDAAGRMSFYIDAPSPR</sequence>
<dbReference type="EMBL" id="PPQW01000021">
    <property type="protein sequence ID" value="PNZ68111.1"/>
    <property type="molecule type" value="Genomic_DNA"/>
</dbReference>
<evidence type="ECO:0000259" key="1">
    <source>
        <dbReference type="Pfam" id="PF13529"/>
    </source>
</evidence>
<gene>
    <name evidence="3" type="ORF">CD158_04940</name>
    <name evidence="2" type="ORF">QYH67_08730</name>
</gene>
<name>A0AAP8PPP4_9STAP</name>
<dbReference type="EMBL" id="JAUHQC010000011">
    <property type="protein sequence ID" value="MDN4533642.1"/>
    <property type="molecule type" value="Genomic_DNA"/>
</dbReference>
<dbReference type="Gene3D" id="3.90.70.10">
    <property type="entry name" value="Cysteine proteinases"/>
    <property type="match status" value="1"/>
</dbReference>
<dbReference type="AlphaFoldDB" id="A0AAP8PPP4"/>
<dbReference type="PANTHER" id="PTHR37806">
    <property type="entry name" value="LMO0724 PROTEIN"/>
    <property type="match status" value="1"/>
</dbReference>
<dbReference type="PANTHER" id="PTHR37806:SF1">
    <property type="entry name" value="PEPTIDASE C39-LIKE DOMAIN-CONTAINING PROTEIN"/>
    <property type="match status" value="1"/>
</dbReference>
<accession>A0AAP8PPP4</accession>
<protein>
    <submittedName>
        <fullName evidence="2">C39 family peptidase</fullName>
    </submittedName>
</protein>
<evidence type="ECO:0000313" key="4">
    <source>
        <dbReference type="Proteomes" id="UP000242470"/>
    </source>
</evidence>
<evidence type="ECO:0000313" key="3">
    <source>
        <dbReference type="EMBL" id="PNZ68111.1"/>
    </source>
</evidence>
<dbReference type="RefSeq" id="WP_059107450.1">
    <property type="nucleotide sequence ID" value="NZ_AP024589.1"/>
</dbReference>